<gene>
    <name evidence="1" type="ORF">FJM65_03080</name>
</gene>
<dbReference type="EMBL" id="VFRQ01000001">
    <property type="protein sequence ID" value="TPE46339.1"/>
    <property type="molecule type" value="Genomic_DNA"/>
</dbReference>
<dbReference type="OrthoDB" id="853338at2"/>
<name>A0A501W9Q9_9BACT</name>
<accession>A0A501W9Q9</accession>
<comment type="caution">
    <text evidence="1">The sequence shown here is derived from an EMBL/GenBank/DDBJ whole genome shotgun (WGS) entry which is preliminary data.</text>
</comment>
<keyword evidence="2" id="KW-1185">Reference proteome</keyword>
<sequence length="85" mass="9709">MLEYSMFERLPFRSQAELIAKDGVVLAQRKYNGWTVTLYTLNGSFVELWAGEQVQMFGTFKRTANTLAILEPYADGVDLQEVLDL</sequence>
<proteinExistence type="predicted"/>
<reference evidence="1 2" key="1">
    <citation type="submission" date="2019-06" db="EMBL/GenBank/DDBJ databases">
        <title>A novel bacterium of genus Pontibacter, isolated from marine sediment.</title>
        <authorList>
            <person name="Huang H."/>
            <person name="Mo K."/>
            <person name="Hu Y."/>
        </authorList>
    </citation>
    <scope>NUCLEOTIDE SEQUENCE [LARGE SCALE GENOMIC DNA]</scope>
    <source>
        <strain evidence="1 2">HB172049</strain>
    </source>
</reference>
<dbReference type="RefSeq" id="WP_140619283.1">
    <property type="nucleotide sequence ID" value="NZ_VFRQ01000001.1"/>
</dbReference>
<evidence type="ECO:0000313" key="2">
    <source>
        <dbReference type="Proteomes" id="UP000316727"/>
    </source>
</evidence>
<dbReference type="AlphaFoldDB" id="A0A501W9Q9"/>
<evidence type="ECO:0000313" key="1">
    <source>
        <dbReference type="EMBL" id="TPE46339.1"/>
    </source>
</evidence>
<protein>
    <submittedName>
        <fullName evidence="1">Uncharacterized protein</fullName>
    </submittedName>
</protein>
<dbReference type="Proteomes" id="UP000316727">
    <property type="component" value="Unassembled WGS sequence"/>
</dbReference>
<organism evidence="1 2">
    <name type="scientific">Pontibacter mangrovi</name>
    <dbReference type="NCBI Taxonomy" id="2589816"/>
    <lineage>
        <taxon>Bacteria</taxon>
        <taxon>Pseudomonadati</taxon>
        <taxon>Bacteroidota</taxon>
        <taxon>Cytophagia</taxon>
        <taxon>Cytophagales</taxon>
        <taxon>Hymenobacteraceae</taxon>
        <taxon>Pontibacter</taxon>
    </lineage>
</organism>